<evidence type="ECO:0000256" key="2">
    <source>
        <dbReference type="ARBA" id="ARBA00022723"/>
    </source>
</evidence>
<dbReference type="Proteomes" id="UP000295210">
    <property type="component" value="Unassembled WGS sequence"/>
</dbReference>
<dbReference type="AlphaFoldDB" id="A0A4R1L7Q9"/>
<dbReference type="InterPro" id="IPR032694">
    <property type="entry name" value="CopC/D"/>
</dbReference>
<proteinExistence type="predicted"/>
<dbReference type="PANTHER" id="PTHR34820:SF4">
    <property type="entry name" value="INNER MEMBRANE PROTEIN YEBZ"/>
    <property type="match status" value="1"/>
</dbReference>
<gene>
    <name evidence="7" type="ORF">C7378_1880</name>
</gene>
<evidence type="ECO:0000256" key="4">
    <source>
        <dbReference type="ARBA" id="ARBA00023008"/>
    </source>
</evidence>
<comment type="caution">
    <text evidence="7">The sequence shown here is derived from an EMBL/GenBank/DDBJ whole genome shotgun (WGS) entry which is preliminary data.</text>
</comment>
<feature type="domain" description="CopC" evidence="6">
    <location>
        <begin position="27"/>
        <end position="120"/>
    </location>
</feature>
<dbReference type="InterPro" id="IPR007348">
    <property type="entry name" value="CopC_dom"/>
</dbReference>
<dbReference type="GO" id="GO:0046688">
    <property type="term" value="P:response to copper ion"/>
    <property type="evidence" value="ECO:0007669"/>
    <property type="project" value="InterPro"/>
</dbReference>
<comment type="subcellular location">
    <subcellularLocation>
        <location evidence="1">Cell envelope</location>
    </subcellularLocation>
</comment>
<keyword evidence="2" id="KW-0479">Metal-binding</keyword>
<protein>
    <recommendedName>
        <fullName evidence="6">CopC domain-containing protein</fullName>
    </recommendedName>
</protein>
<dbReference type="Gene3D" id="2.60.40.1220">
    <property type="match status" value="1"/>
</dbReference>
<evidence type="ECO:0000256" key="1">
    <source>
        <dbReference type="ARBA" id="ARBA00004196"/>
    </source>
</evidence>
<dbReference type="EMBL" id="SMGK01000002">
    <property type="protein sequence ID" value="TCK74258.1"/>
    <property type="molecule type" value="Genomic_DNA"/>
</dbReference>
<keyword evidence="8" id="KW-1185">Reference proteome</keyword>
<dbReference type="GO" id="GO:0042597">
    <property type="term" value="C:periplasmic space"/>
    <property type="evidence" value="ECO:0007669"/>
    <property type="project" value="InterPro"/>
</dbReference>
<dbReference type="GO" id="GO:0030313">
    <property type="term" value="C:cell envelope"/>
    <property type="evidence" value="ECO:0007669"/>
    <property type="project" value="UniProtKB-SubCell"/>
</dbReference>
<organism evidence="7 8">
    <name type="scientific">Acidipila rosea</name>
    <dbReference type="NCBI Taxonomy" id="768535"/>
    <lineage>
        <taxon>Bacteria</taxon>
        <taxon>Pseudomonadati</taxon>
        <taxon>Acidobacteriota</taxon>
        <taxon>Terriglobia</taxon>
        <taxon>Terriglobales</taxon>
        <taxon>Acidobacteriaceae</taxon>
        <taxon>Acidipila</taxon>
    </lineage>
</organism>
<keyword evidence="4" id="KW-0186">Copper</keyword>
<feature type="signal peptide" evidence="5">
    <location>
        <begin position="1"/>
        <end position="26"/>
    </location>
</feature>
<dbReference type="Pfam" id="PF04234">
    <property type="entry name" value="CopC"/>
    <property type="match status" value="1"/>
</dbReference>
<accession>A0A4R1L7Q9</accession>
<dbReference type="GO" id="GO:0005886">
    <property type="term" value="C:plasma membrane"/>
    <property type="evidence" value="ECO:0007669"/>
    <property type="project" value="TreeGrafter"/>
</dbReference>
<dbReference type="PANTHER" id="PTHR34820">
    <property type="entry name" value="INNER MEMBRANE PROTEIN YEBZ"/>
    <property type="match status" value="1"/>
</dbReference>
<dbReference type="SUPFAM" id="SSF81296">
    <property type="entry name" value="E set domains"/>
    <property type="match status" value="1"/>
</dbReference>
<dbReference type="OrthoDB" id="2353937at2"/>
<reference evidence="7 8" key="1">
    <citation type="submission" date="2019-03" db="EMBL/GenBank/DDBJ databases">
        <title>Genomic Encyclopedia of Type Strains, Phase IV (KMG-IV): sequencing the most valuable type-strain genomes for metagenomic binning, comparative biology and taxonomic classification.</title>
        <authorList>
            <person name="Goeker M."/>
        </authorList>
    </citation>
    <scope>NUCLEOTIDE SEQUENCE [LARGE SCALE GENOMIC DNA]</scope>
    <source>
        <strain evidence="7 8">DSM 103428</strain>
    </source>
</reference>
<dbReference type="InterPro" id="IPR014756">
    <property type="entry name" value="Ig_E-set"/>
</dbReference>
<sequence>MLSRGRVVSGLLAVALGVCFAPRAFAHAVLVNSTPRVDATVDEGQLSVDLKFNSRIDGARSRLYLAGPDGKVQMLKTAPSRSPDELTTKIATLPGGKYVIRWQVLASDGHITRGEIPFTVR</sequence>
<keyword evidence="3 5" id="KW-0732">Signal</keyword>
<evidence type="ECO:0000256" key="3">
    <source>
        <dbReference type="ARBA" id="ARBA00022729"/>
    </source>
</evidence>
<evidence type="ECO:0000256" key="5">
    <source>
        <dbReference type="SAM" id="SignalP"/>
    </source>
</evidence>
<dbReference type="InterPro" id="IPR014755">
    <property type="entry name" value="Cu-Rt/internalin_Ig-like"/>
</dbReference>
<evidence type="ECO:0000259" key="6">
    <source>
        <dbReference type="Pfam" id="PF04234"/>
    </source>
</evidence>
<feature type="chain" id="PRO_5020209177" description="CopC domain-containing protein" evidence="5">
    <location>
        <begin position="27"/>
        <end position="121"/>
    </location>
</feature>
<evidence type="ECO:0000313" key="8">
    <source>
        <dbReference type="Proteomes" id="UP000295210"/>
    </source>
</evidence>
<name>A0A4R1L7Q9_9BACT</name>
<dbReference type="GO" id="GO:0005507">
    <property type="term" value="F:copper ion binding"/>
    <property type="evidence" value="ECO:0007669"/>
    <property type="project" value="InterPro"/>
</dbReference>
<dbReference type="GO" id="GO:0006825">
    <property type="term" value="P:copper ion transport"/>
    <property type="evidence" value="ECO:0007669"/>
    <property type="project" value="InterPro"/>
</dbReference>
<evidence type="ECO:0000313" key="7">
    <source>
        <dbReference type="EMBL" id="TCK74258.1"/>
    </source>
</evidence>